<feature type="transmembrane region" description="Helical" evidence="4">
    <location>
        <begin position="277"/>
        <end position="300"/>
    </location>
</feature>
<feature type="region of interest" description="Disordered" evidence="3">
    <location>
        <begin position="1"/>
        <end position="47"/>
    </location>
</feature>
<feature type="compositionally biased region" description="Basic and acidic residues" evidence="3">
    <location>
        <begin position="89"/>
        <end position="106"/>
    </location>
</feature>
<sequence length="843" mass="92048">MNSDGKDSNETLGETAANDRIEDVASEVCETGSPGERHQFVNQEDDDWDLLEGRDLERAILPHRDASDNNSEEFDILQLVAERAGARPRNPDDKLKDKEPPEHHQPDVPPASAAKESGEEELAKLDSSEQHELVLVLAENDRKIDRKIDHDQELALTETRLQRNSQRHSAVDSQTPGAYAVAPPLGARYANTTLASSGTTSDSATDDEPVSTNGADAPATQPVPTATNSSGLVQATLLDDNNPRRLDLVQADEVDLEQENQRRQLRRQQYAVRRRQIGYVFLAVFAVAMMALVFVLGVFYGKGIGGDNDLSAPLATVALSPTSAPSYHTPSAAPSSPLSMLLETLPNYTLQTLMDPFSPQSEAMHWLENHQNITRLEEWRKVQLFALATLFYSLDGPNWPKPIRNDWLDDTKSECDWFYSNYGVFDEDTGQFQLNEEDSSHREPCKNGGWVYKLIILEGLRLDELESATAMATSKKPRLPLEIGLLTGLKWLFLNDNGIPGKLTEFLPQDVGVMASLKELGLNDNQFTGSIPSEVGLWTSLTGLWMQHSTLISTLPSEIGQLTNMKGLAFGGNLLSGIIPSEIASMNRLNQLWMTGNLLSGLPSEMGLLTALTGLGANDNSLSGSLPSEFALLQNLTGMWIQGNSLSGSVPLEFQSMTALQHLGFNGNNLSGEFPIIPNLKSIRLNGNSIKVLPSEIGLMKDLKLLHLASNQFIGPMPSEIGVMHALQDVDLSNSQFSGSIASELGNLQQLKTLNLASNSFTGPIPSALSVLAANHSLRVFNISGNANLEGSLPNELCSLKEDSCVFGAKGRSCVFEFDCTRELCGCSCNCTLDPSQYHDFFP</sequence>
<dbReference type="Proteomes" id="UP001153069">
    <property type="component" value="Unassembled WGS sequence"/>
</dbReference>
<dbReference type="OrthoDB" id="40118at2759"/>
<evidence type="ECO:0000256" key="3">
    <source>
        <dbReference type="SAM" id="MobiDB-lite"/>
    </source>
</evidence>
<evidence type="ECO:0000313" key="5">
    <source>
        <dbReference type="EMBL" id="CAB9514359.1"/>
    </source>
</evidence>
<feature type="region of interest" description="Disordered" evidence="3">
    <location>
        <begin position="195"/>
        <end position="230"/>
    </location>
</feature>
<evidence type="ECO:0000256" key="1">
    <source>
        <dbReference type="ARBA" id="ARBA00022614"/>
    </source>
</evidence>
<keyword evidence="4" id="KW-0472">Membrane</keyword>
<dbReference type="SMART" id="SM00369">
    <property type="entry name" value="LRR_TYP"/>
    <property type="match status" value="5"/>
</dbReference>
<protein>
    <submittedName>
        <fullName evidence="5">Leucine rich repeat</fullName>
    </submittedName>
</protein>
<keyword evidence="2" id="KW-0677">Repeat</keyword>
<keyword evidence="4" id="KW-0812">Transmembrane</keyword>
<evidence type="ECO:0000313" key="6">
    <source>
        <dbReference type="Proteomes" id="UP001153069"/>
    </source>
</evidence>
<gene>
    <name evidence="5" type="ORF">SEMRO_649_G181170.1</name>
</gene>
<dbReference type="Gene3D" id="3.80.10.10">
    <property type="entry name" value="Ribonuclease Inhibitor"/>
    <property type="match status" value="3"/>
</dbReference>
<accession>A0A9N8E5R7</accession>
<reference evidence="5" key="1">
    <citation type="submission" date="2020-06" db="EMBL/GenBank/DDBJ databases">
        <authorList>
            <consortium name="Plant Systems Biology data submission"/>
        </authorList>
    </citation>
    <scope>NUCLEOTIDE SEQUENCE</scope>
    <source>
        <strain evidence="5">D6</strain>
    </source>
</reference>
<evidence type="ECO:0000256" key="4">
    <source>
        <dbReference type="SAM" id="Phobius"/>
    </source>
</evidence>
<keyword evidence="4" id="KW-1133">Transmembrane helix</keyword>
<dbReference type="InterPro" id="IPR001611">
    <property type="entry name" value="Leu-rich_rpt"/>
</dbReference>
<dbReference type="InterPro" id="IPR003591">
    <property type="entry name" value="Leu-rich_rpt_typical-subtyp"/>
</dbReference>
<keyword evidence="1" id="KW-0433">Leucine-rich repeat</keyword>
<dbReference type="SUPFAM" id="SSF52047">
    <property type="entry name" value="RNI-like"/>
    <property type="match status" value="1"/>
</dbReference>
<evidence type="ECO:0000256" key="2">
    <source>
        <dbReference type="ARBA" id="ARBA00022737"/>
    </source>
</evidence>
<dbReference type="EMBL" id="CAICTM010000648">
    <property type="protein sequence ID" value="CAB9514359.1"/>
    <property type="molecule type" value="Genomic_DNA"/>
</dbReference>
<dbReference type="Pfam" id="PF00560">
    <property type="entry name" value="LRR_1"/>
    <property type="match status" value="2"/>
</dbReference>
<proteinExistence type="predicted"/>
<dbReference type="InterPro" id="IPR032675">
    <property type="entry name" value="LRR_dom_sf"/>
</dbReference>
<organism evidence="5 6">
    <name type="scientific">Seminavis robusta</name>
    <dbReference type="NCBI Taxonomy" id="568900"/>
    <lineage>
        <taxon>Eukaryota</taxon>
        <taxon>Sar</taxon>
        <taxon>Stramenopiles</taxon>
        <taxon>Ochrophyta</taxon>
        <taxon>Bacillariophyta</taxon>
        <taxon>Bacillariophyceae</taxon>
        <taxon>Bacillariophycidae</taxon>
        <taxon>Naviculales</taxon>
        <taxon>Naviculaceae</taxon>
        <taxon>Seminavis</taxon>
    </lineage>
</organism>
<dbReference type="AlphaFoldDB" id="A0A9N8E5R7"/>
<comment type="caution">
    <text evidence="5">The sequence shown here is derived from an EMBL/GenBank/DDBJ whole genome shotgun (WGS) entry which is preliminary data.</text>
</comment>
<feature type="region of interest" description="Disordered" evidence="3">
    <location>
        <begin position="158"/>
        <end position="181"/>
    </location>
</feature>
<dbReference type="FunFam" id="3.80.10.10:FF:000383">
    <property type="entry name" value="Leucine-rich repeat receptor protein kinase EMS1"/>
    <property type="match status" value="2"/>
</dbReference>
<feature type="region of interest" description="Disordered" evidence="3">
    <location>
        <begin position="81"/>
        <end position="128"/>
    </location>
</feature>
<dbReference type="PANTHER" id="PTHR48054">
    <property type="entry name" value="RECEPTOR KINASE-LIKE PROTEIN XA21"/>
    <property type="match status" value="1"/>
</dbReference>
<name>A0A9N8E5R7_9STRA</name>
<keyword evidence="6" id="KW-1185">Reference proteome</keyword>
<dbReference type="InterPro" id="IPR052592">
    <property type="entry name" value="LRR-RLK"/>
</dbReference>
<dbReference type="PANTHER" id="PTHR48054:SF82">
    <property type="entry name" value="LRR RECEPTOR-LIKE SERINE_THREONINE-PROTEIN KINASE FLS2"/>
    <property type="match status" value="1"/>
</dbReference>
<feature type="compositionally biased region" description="Polar residues" evidence="3">
    <location>
        <begin position="162"/>
        <end position="176"/>
    </location>
</feature>